<keyword evidence="2" id="KW-1185">Reference proteome</keyword>
<accession>A0A3M7RPC0</accession>
<evidence type="ECO:0000313" key="1">
    <source>
        <dbReference type="EMBL" id="RNA25175.1"/>
    </source>
</evidence>
<reference evidence="1 2" key="1">
    <citation type="journal article" date="2018" name="Sci. Rep.">
        <title>Genomic signatures of local adaptation to the degree of environmental predictability in rotifers.</title>
        <authorList>
            <person name="Franch-Gras L."/>
            <person name="Hahn C."/>
            <person name="Garcia-Roger E.M."/>
            <person name="Carmona M.J."/>
            <person name="Serra M."/>
            <person name="Gomez A."/>
        </authorList>
    </citation>
    <scope>NUCLEOTIDE SEQUENCE [LARGE SCALE GENOMIC DNA]</scope>
    <source>
        <strain evidence="1">HYR1</strain>
    </source>
</reference>
<gene>
    <name evidence="1" type="ORF">BpHYR1_002427</name>
</gene>
<proteinExistence type="predicted"/>
<organism evidence="1 2">
    <name type="scientific">Brachionus plicatilis</name>
    <name type="common">Marine rotifer</name>
    <name type="synonym">Brachionus muelleri</name>
    <dbReference type="NCBI Taxonomy" id="10195"/>
    <lineage>
        <taxon>Eukaryota</taxon>
        <taxon>Metazoa</taxon>
        <taxon>Spiralia</taxon>
        <taxon>Gnathifera</taxon>
        <taxon>Rotifera</taxon>
        <taxon>Eurotatoria</taxon>
        <taxon>Monogononta</taxon>
        <taxon>Pseudotrocha</taxon>
        <taxon>Ploima</taxon>
        <taxon>Brachionidae</taxon>
        <taxon>Brachionus</taxon>
    </lineage>
</organism>
<comment type="caution">
    <text evidence="1">The sequence shown here is derived from an EMBL/GenBank/DDBJ whole genome shotgun (WGS) entry which is preliminary data.</text>
</comment>
<dbReference type="AlphaFoldDB" id="A0A3M7RPC0"/>
<protein>
    <submittedName>
        <fullName evidence="1">Uncharacterized protein</fullName>
    </submittedName>
</protein>
<dbReference type="Proteomes" id="UP000276133">
    <property type="component" value="Unassembled WGS sequence"/>
</dbReference>
<name>A0A3M7RPC0_BRAPC</name>
<sequence>MIFLPGKGSQKCHEIPQANVSITILHFLYQNNFKNRWNKQLHSGVGYSMNLDSKPFMYSSTNLVTNGTEWLSSTPTYLSANSKSRLETLNSFSLSKASLCSMSEGVSYFSLRMNRTADF</sequence>
<evidence type="ECO:0000313" key="2">
    <source>
        <dbReference type="Proteomes" id="UP000276133"/>
    </source>
</evidence>
<dbReference type="EMBL" id="REGN01002969">
    <property type="protein sequence ID" value="RNA25175.1"/>
    <property type="molecule type" value="Genomic_DNA"/>
</dbReference>